<sequence length="292" mass="32120">MTETVQDSSADLAERLLQVLRGVGPCVVAYSGGVDSAVVAKAAALQWGARALAVTAVSPSLAAADRELARQEAVRIGIAHEELFTEEFLRAEYRRNSGDRCFWCKDTLYRAIQQLVQSYPDRTVLNGANQDDLGDHRPGMQAAQQHGVRSPLIEAGLRKSDVRKLAVWWGLNSADKPASPCLSSRIAYGVEVTSERTLRIDQAEVFLRELLRCRELRVRLEQNELARIELPLEYLVAAAGNPQRAQISQRLRELGFRQVTLDLEGFRSGGLNDRLPQLVTLGSGSVSVEGAN</sequence>
<dbReference type="InterPro" id="IPR014729">
    <property type="entry name" value="Rossmann-like_a/b/a_fold"/>
</dbReference>
<dbReference type="CDD" id="cd01990">
    <property type="entry name" value="LarE-like"/>
    <property type="match status" value="1"/>
</dbReference>
<dbReference type="InterPro" id="IPR052188">
    <property type="entry name" value="Ni-pincer_cofactor_biosynth"/>
</dbReference>
<dbReference type="InterPro" id="IPR005232">
    <property type="entry name" value="LarE"/>
</dbReference>
<proteinExistence type="predicted"/>
<dbReference type="AlphaFoldDB" id="A0A5C6M2A9"/>
<protein>
    <submittedName>
        <fullName evidence="2">ATP-utilizing protein</fullName>
    </submittedName>
</protein>
<dbReference type="PANTHER" id="PTHR43169:SF2">
    <property type="entry name" value="NAD_GMP SYNTHASE DOMAIN-CONTAINING PROTEIN"/>
    <property type="match status" value="1"/>
</dbReference>
<comment type="caution">
    <text evidence="2">The sequence shown here is derived from an EMBL/GenBank/DDBJ whole genome shotgun (WGS) entry which is preliminary data.</text>
</comment>
<reference evidence="2 3" key="1">
    <citation type="submission" date="2019-08" db="EMBL/GenBank/DDBJ databases">
        <title>100 year-old enigma solved: identification of Planctomyces bekefii, the type genus and species of the phylum Planctomycetes.</title>
        <authorList>
            <person name="Svetlana D.N."/>
            <person name="Overmann J."/>
        </authorList>
    </citation>
    <scope>NUCLEOTIDE SEQUENCE [LARGE SCALE GENOMIC DNA]</scope>
    <source>
        <strain evidence="2">Phe10_nw2017</strain>
    </source>
</reference>
<name>A0A5C6M2A9_9PLAN</name>
<dbReference type="EMBL" id="SRHE01000512">
    <property type="protein sequence ID" value="TWW08768.1"/>
    <property type="molecule type" value="Genomic_DNA"/>
</dbReference>
<keyword evidence="3" id="KW-1185">Reference proteome</keyword>
<accession>A0A5C6M2A9</accession>
<evidence type="ECO:0000313" key="2">
    <source>
        <dbReference type="EMBL" id="TWW08768.1"/>
    </source>
</evidence>
<gene>
    <name evidence="2" type="ORF">E3A20_21020</name>
</gene>
<evidence type="ECO:0000256" key="1">
    <source>
        <dbReference type="PIRSR" id="PIRSR006661-1"/>
    </source>
</evidence>
<dbReference type="Gene3D" id="3.40.50.620">
    <property type="entry name" value="HUPs"/>
    <property type="match status" value="1"/>
</dbReference>
<dbReference type="Proteomes" id="UP000321083">
    <property type="component" value="Unassembled WGS sequence"/>
</dbReference>
<organism evidence="2 3">
    <name type="scientific">Planctomyces bekefii</name>
    <dbReference type="NCBI Taxonomy" id="1653850"/>
    <lineage>
        <taxon>Bacteria</taxon>
        <taxon>Pseudomonadati</taxon>
        <taxon>Planctomycetota</taxon>
        <taxon>Planctomycetia</taxon>
        <taxon>Planctomycetales</taxon>
        <taxon>Planctomycetaceae</taxon>
        <taxon>Planctomyces</taxon>
    </lineage>
</organism>
<dbReference type="PANTHER" id="PTHR43169">
    <property type="entry name" value="EXSB FAMILY PROTEIN"/>
    <property type="match status" value="1"/>
</dbReference>
<dbReference type="GO" id="GO:0016783">
    <property type="term" value="F:sulfurtransferase activity"/>
    <property type="evidence" value="ECO:0007669"/>
    <property type="project" value="InterPro"/>
</dbReference>
<evidence type="ECO:0000313" key="3">
    <source>
        <dbReference type="Proteomes" id="UP000321083"/>
    </source>
</evidence>
<dbReference type="PIRSF" id="PIRSF006661">
    <property type="entry name" value="PP-lp_UCP006661"/>
    <property type="match status" value="1"/>
</dbReference>
<feature type="active site" description="Nucleophile and sulfur donor" evidence="1">
    <location>
        <position position="181"/>
    </location>
</feature>
<dbReference type="SUPFAM" id="SSF52402">
    <property type="entry name" value="Adenine nucleotide alpha hydrolases-like"/>
    <property type="match status" value="1"/>
</dbReference>
<reference evidence="2 3" key="2">
    <citation type="submission" date="2019-08" db="EMBL/GenBank/DDBJ databases">
        <authorList>
            <person name="Henke P."/>
        </authorList>
    </citation>
    <scope>NUCLEOTIDE SEQUENCE [LARGE SCALE GENOMIC DNA]</scope>
    <source>
        <strain evidence="2">Phe10_nw2017</strain>
    </source>
</reference>
<dbReference type="NCBIfam" id="TIGR00268">
    <property type="entry name" value="ATP-dependent sacrificial sulfur transferase LarE"/>
    <property type="match status" value="1"/>
</dbReference>